<dbReference type="RefSeq" id="WP_267152746.1">
    <property type="nucleotide sequence ID" value="NZ_JAPMLT010000011.1"/>
</dbReference>
<keyword evidence="2" id="KW-0812">Transmembrane</keyword>
<keyword evidence="2" id="KW-0472">Membrane</keyword>
<dbReference type="Pfam" id="PF00990">
    <property type="entry name" value="GGDEF"/>
    <property type="match status" value="1"/>
</dbReference>
<gene>
    <name evidence="6" type="ORF">OS242_16225</name>
</gene>
<keyword evidence="6" id="KW-0808">Transferase</keyword>
<feature type="domain" description="HD-GYP" evidence="5">
    <location>
        <begin position="570"/>
        <end position="766"/>
    </location>
</feature>
<evidence type="ECO:0000256" key="1">
    <source>
        <dbReference type="SAM" id="MobiDB-lite"/>
    </source>
</evidence>
<dbReference type="InterPro" id="IPR006675">
    <property type="entry name" value="HDIG_dom"/>
</dbReference>
<proteinExistence type="predicted"/>
<dbReference type="PANTHER" id="PTHR43155:SF2">
    <property type="entry name" value="CYCLIC DI-GMP PHOSPHODIESTERASE PA4108"/>
    <property type="match status" value="1"/>
</dbReference>
<dbReference type="PANTHER" id="PTHR43155">
    <property type="entry name" value="CYCLIC DI-GMP PHOSPHODIESTERASE PA4108-RELATED"/>
    <property type="match status" value="1"/>
</dbReference>
<dbReference type="SMART" id="SM00267">
    <property type="entry name" value="GGDEF"/>
    <property type="match status" value="1"/>
</dbReference>
<dbReference type="Gene3D" id="3.30.450.40">
    <property type="match status" value="1"/>
</dbReference>
<feature type="transmembrane region" description="Helical" evidence="2">
    <location>
        <begin position="100"/>
        <end position="122"/>
    </location>
</feature>
<evidence type="ECO:0000313" key="7">
    <source>
        <dbReference type="Proteomes" id="UP001208017"/>
    </source>
</evidence>
<dbReference type="PROSITE" id="PS51832">
    <property type="entry name" value="HD_GYP"/>
    <property type="match status" value="1"/>
</dbReference>
<dbReference type="CDD" id="cd01949">
    <property type="entry name" value="GGDEF"/>
    <property type="match status" value="1"/>
</dbReference>
<dbReference type="NCBIfam" id="TIGR00254">
    <property type="entry name" value="GGDEF"/>
    <property type="match status" value="1"/>
</dbReference>
<dbReference type="Pfam" id="PF20972">
    <property type="entry name" value="MASE9"/>
    <property type="match status" value="1"/>
</dbReference>
<dbReference type="NCBIfam" id="TIGR00277">
    <property type="entry name" value="HDIG"/>
    <property type="match status" value="1"/>
</dbReference>
<evidence type="ECO:0000256" key="2">
    <source>
        <dbReference type="SAM" id="Phobius"/>
    </source>
</evidence>
<organism evidence="6 7">
    <name type="scientific">Tumebacillus lacus</name>
    <dbReference type="NCBI Taxonomy" id="2995335"/>
    <lineage>
        <taxon>Bacteria</taxon>
        <taxon>Bacillati</taxon>
        <taxon>Bacillota</taxon>
        <taxon>Bacilli</taxon>
        <taxon>Bacillales</taxon>
        <taxon>Alicyclobacillaceae</taxon>
        <taxon>Tumebacillus</taxon>
    </lineage>
</organism>
<keyword evidence="2" id="KW-1133">Transmembrane helix</keyword>
<feature type="domain" description="HD" evidence="4">
    <location>
        <begin position="592"/>
        <end position="715"/>
    </location>
</feature>
<protein>
    <submittedName>
        <fullName evidence="6">Diguanylate cyclase</fullName>
        <ecNumber evidence="6">2.7.7.65</ecNumber>
    </submittedName>
</protein>
<dbReference type="Gene3D" id="1.10.3210.10">
    <property type="entry name" value="Hypothetical protein af1432"/>
    <property type="match status" value="1"/>
</dbReference>
<feature type="transmembrane region" description="Helical" evidence="2">
    <location>
        <begin position="128"/>
        <end position="155"/>
    </location>
</feature>
<feature type="transmembrane region" description="Helical" evidence="2">
    <location>
        <begin position="64"/>
        <end position="88"/>
    </location>
</feature>
<dbReference type="Gene3D" id="3.30.70.270">
    <property type="match status" value="1"/>
</dbReference>
<dbReference type="SUPFAM" id="SSF55781">
    <property type="entry name" value="GAF domain-like"/>
    <property type="match status" value="1"/>
</dbReference>
<dbReference type="InterPro" id="IPR048430">
    <property type="entry name" value="MASE9"/>
</dbReference>
<dbReference type="InterPro" id="IPR029787">
    <property type="entry name" value="Nucleotide_cyclase"/>
</dbReference>
<dbReference type="SUPFAM" id="SSF109604">
    <property type="entry name" value="HD-domain/PDEase-like"/>
    <property type="match status" value="1"/>
</dbReference>
<feature type="domain" description="GGDEF" evidence="3">
    <location>
        <begin position="414"/>
        <end position="546"/>
    </location>
</feature>
<evidence type="ECO:0000259" key="3">
    <source>
        <dbReference type="PROSITE" id="PS50887"/>
    </source>
</evidence>
<accession>A0ABT3X511</accession>
<feature type="transmembrane region" description="Helical" evidence="2">
    <location>
        <begin position="167"/>
        <end position="185"/>
    </location>
</feature>
<dbReference type="PROSITE" id="PS50887">
    <property type="entry name" value="GGDEF"/>
    <property type="match status" value="1"/>
</dbReference>
<dbReference type="EMBL" id="JAPMLT010000011">
    <property type="protein sequence ID" value="MCX7571496.1"/>
    <property type="molecule type" value="Genomic_DNA"/>
</dbReference>
<dbReference type="InterPro" id="IPR000160">
    <property type="entry name" value="GGDEF_dom"/>
</dbReference>
<feature type="region of interest" description="Disordered" evidence="1">
    <location>
        <begin position="761"/>
        <end position="782"/>
    </location>
</feature>
<dbReference type="GO" id="GO:0052621">
    <property type="term" value="F:diguanylate cyclase activity"/>
    <property type="evidence" value="ECO:0007669"/>
    <property type="project" value="UniProtKB-EC"/>
</dbReference>
<name>A0ABT3X511_9BACL</name>
<dbReference type="InterPro" id="IPR043128">
    <property type="entry name" value="Rev_trsase/Diguanyl_cyclase"/>
</dbReference>
<dbReference type="InterPro" id="IPR029016">
    <property type="entry name" value="GAF-like_dom_sf"/>
</dbReference>
<dbReference type="Pfam" id="PF01966">
    <property type="entry name" value="HD"/>
    <property type="match status" value="1"/>
</dbReference>
<dbReference type="InterPro" id="IPR006674">
    <property type="entry name" value="HD_domain"/>
</dbReference>
<dbReference type="PROSITE" id="PS51831">
    <property type="entry name" value="HD"/>
    <property type="match status" value="1"/>
</dbReference>
<dbReference type="Proteomes" id="UP001208017">
    <property type="component" value="Unassembled WGS sequence"/>
</dbReference>
<keyword evidence="6" id="KW-0548">Nucleotidyltransferase</keyword>
<dbReference type="SMART" id="SM00471">
    <property type="entry name" value="HDc"/>
    <property type="match status" value="1"/>
</dbReference>
<evidence type="ECO:0000313" key="6">
    <source>
        <dbReference type="EMBL" id="MCX7571496.1"/>
    </source>
</evidence>
<dbReference type="EC" id="2.7.7.65" evidence="6"/>
<keyword evidence="7" id="KW-1185">Reference proteome</keyword>
<dbReference type="InterPro" id="IPR037522">
    <property type="entry name" value="HD_GYP_dom"/>
</dbReference>
<reference evidence="6 7" key="1">
    <citation type="submission" date="2022-11" db="EMBL/GenBank/DDBJ databases">
        <title>Study of microbial diversity in lake waters.</title>
        <authorList>
            <person name="Zhang J."/>
        </authorList>
    </citation>
    <scope>NUCLEOTIDE SEQUENCE [LARGE SCALE GENOMIC DNA]</scope>
    <source>
        <strain evidence="6 7">DT12</strain>
    </source>
</reference>
<dbReference type="InterPro" id="IPR003607">
    <property type="entry name" value="HD/PDEase_dom"/>
</dbReference>
<comment type="caution">
    <text evidence="6">The sequence shown here is derived from an EMBL/GenBank/DDBJ whole genome shotgun (WGS) entry which is preliminary data.</text>
</comment>
<sequence length="782" mass="86906">MLTSLRLYVYTINLLGLGLVAYAMRHFPYDRLLDGLIFLLFASVVQMMPVMLKRDSNVSVSWALAYASVLLLGPEAGVLACTGIGLVASFIPERLHPQKMLFNVVANAAPAYAAGLVLQAVAGWQTVWLFQFVIVPLLYFALNASLVLFAISLATKEPPVKIFNQNYRWLSINYLALAPIGYGLYKAYELLNVLGLLIFLLPLVMARYSFKLYIDQTQKVEMHVASLERANHLLERKVDEVAALQKHALLMGGSLNVESALRAVFEPVAKEVPYRTLHIVRKNDERGGYDLMRQSHDGKIHYQTVAELETDMKRAFYHGKRVVLPYDEKQVTLLCPMIAQGEVKGVMTLLCSCELLEEIDSSLDVYVAHAAAALENAILFDRAEKMACTDNLTKLYNRHYLGRKLAELKASGRRPVTVIVMDFDNFKDINNTYGHHVGDLTLHHVAALIREEVREGDIPVRYGGDEYAVLLPDATEEMGLIVGTRLLERIRQPVTFEGHSVSIGLSIGVASCTDEHGDLQETIKQADKAAYVSKAQGKGCLTLYSQLCCAESQDGHDCRAQEEIVEAFTESDASRSITKGLLQVLLARDVDTYHHSLQVATYAVWLAEEIGLCEAEVERIRTGALLHDIGKLGISDEVLNKRSGLSEPEIVCMRTHPVVGYELLTHFGNVYTPILPIVLSHHERIDGCGYPHQAAAATLEVGVRIVSIADAFDSMTREKAYRGRLPFQWAVEELHRCAGTQFDAELVGKFAQTLKRHVPEQEMEATGDAGSEGKPLREALLQ</sequence>
<dbReference type="SUPFAM" id="SSF55073">
    <property type="entry name" value="Nucleotide cyclase"/>
    <property type="match status" value="1"/>
</dbReference>
<feature type="transmembrane region" description="Helical" evidence="2">
    <location>
        <begin position="36"/>
        <end position="52"/>
    </location>
</feature>
<dbReference type="CDD" id="cd00077">
    <property type="entry name" value="HDc"/>
    <property type="match status" value="1"/>
</dbReference>
<feature type="transmembrane region" description="Helical" evidence="2">
    <location>
        <begin position="6"/>
        <end position="24"/>
    </location>
</feature>
<evidence type="ECO:0000259" key="5">
    <source>
        <dbReference type="PROSITE" id="PS51832"/>
    </source>
</evidence>
<evidence type="ECO:0000259" key="4">
    <source>
        <dbReference type="PROSITE" id="PS51831"/>
    </source>
</evidence>